<accession>A0A5F1Z2L6</accession>
<dbReference type="OrthoDB" id="9773332at2"/>
<reference evidence="1" key="1">
    <citation type="journal article" date="2019" name="PLoS Negl. Trop. Dis.">
        <title>Revisiting the worldwide diversity of Leptospira species in the environment.</title>
        <authorList>
            <person name="Vincent A.T."/>
            <person name="Schiettekatte O."/>
            <person name="Bourhy P."/>
            <person name="Veyrier F.J."/>
            <person name="Picardeau M."/>
        </authorList>
    </citation>
    <scope>NUCLEOTIDE SEQUENCE [LARGE SCALE GENOMIC DNA]</scope>
    <source>
        <strain evidence="1">201800299</strain>
    </source>
</reference>
<dbReference type="Pfam" id="PF09674">
    <property type="entry name" value="DUF2400"/>
    <property type="match status" value="1"/>
</dbReference>
<dbReference type="AlphaFoldDB" id="A0A5F1Z2L6"/>
<dbReference type="GO" id="GO:0006281">
    <property type="term" value="P:DNA repair"/>
    <property type="evidence" value="ECO:0007669"/>
    <property type="project" value="InterPro"/>
</dbReference>
<dbReference type="NCBIfam" id="TIGR02757">
    <property type="entry name" value="TIGR02757 family protein"/>
    <property type="match status" value="1"/>
</dbReference>
<dbReference type="InterPro" id="IPR014127">
    <property type="entry name" value="CHP02757"/>
</dbReference>
<dbReference type="EMBL" id="RQFA01000037">
    <property type="protein sequence ID" value="TGK34713.1"/>
    <property type="molecule type" value="Genomic_DNA"/>
</dbReference>
<name>A0A5F1Z2L6_9LEPT</name>
<dbReference type="GO" id="GO:0003824">
    <property type="term" value="F:catalytic activity"/>
    <property type="evidence" value="ECO:0007669"/>
    <property type="project" value="InterPro"/>
</dbReference>
<proteinExistence type="predicted"/>
<dbReference type="SUPFAM" id="SSF48150">
    <property type="entry name" value="DNA-glycosylase"/>
    <property type="match status" value="1"/>
</dbReference>
<keyword evidence="2" id="KW-1185">Reference proteome</keyword>
<gene>
    <name evidence="1" type="ORF">EHQ17_09305</name>
</gene>
<organism evidence="1 2">
    <name type="scientific">Leptospira gomenensis</name>
    <dbReference type="NCBI Taxonomy" id="2484974"/>
    <lineage>
        <taxon>Bacteria</taxon>
        <taxon>Pseudomonadati</taxon>
        <taxon>Spirochaetota</taxon>
        <taxon>Spirochaetia</taxon>
        <taxon>Leptospirales</taxon>
        <taxon>Leptospiraceae</taxon>
        <taxon>Leptospira</taxon>
    </lineage>
</organism>
<evidence type="ECO:0000313" key="2">
    <source>
        <dbReference type="Proteomes" id="UP000298277"/>
    </source>
</evidence>
<sequence length="310" mass="36305">MSPFNSSEEIRVVLNRIFVKYEANEYLASDPIEFLHSFSDRRDQEISGFISALFSYGNVTAIKNHLRIFFELCRNSPFSFLSDNANLKKIRTKLKPYRFQTTSDIELFLQTLNRIIFEERVPTLESLFALPKNDEFDLSPKEYKQLFQGSNLRRRILAFQLRFRSRSYEIDSKQTNSYGYKFLVGQGPNTSSLKRYSMFLRWMVRKNFPDFGIYTSIQPWELLFPLDTHIQRIANILGISARKTPDWKKAEEITDFFAKVDPTDPVRADFSLSRLGILKECKTKYVRALCETCELRTICKIYKSGTAKGN</sequence>
<dbReference type="InterPro" id="IPR023170">
    <property type="entry name" value="HhH_base_excis_C"/>
</dbReference>
<dbReference type="Gene3D" id="1.10.1670.10">
    <property type="entry name" value="Helix-hairpin-Helix base-excision DNA repair enzymes (C-terminal)"/>
    <property type="match status" value="1"/>
</dbReference>
<evidence type="ECO:0000313" key="1">
    <source>
        <dbReference type="EMBL" id="TGK34713.1"/>
    </source>
</evidence>
<comment type="caution">
    <text evidence="1">The sequence shown here is derived from an EMBL/GenBank/DDBJ whole genome shotgun (WGS) entry which is preliminary data.</text>
</comment>
<dbReference type="Proteomes" id="UP000298277">
    <property type="component" value="Unassembled WGS sequence"/>
</dbReference>
<dbReference type="InterPro" id="IPR011257">
    <property type="entry name" value="DNA_glycosylase"/>
</dbReference>
<protein>
    <submittedName>
        <fullName evidence="1">TIGR02757 family protein</fullName>
    </submittedName>
</protein>
<dbReference type="RefSeq" id="WP_135590055.1">
    <property type="nucleotide sequence ID" value="NZ_RQEZ01000013.1"/>
</dbReference>